<dbReference type="InterPro" id="IPR002347">
    <property type="entry name" value="SDR_fam"/>
</dbReference>
<dbReference type="SUPFAM" id="SSF51735">
    <property type="entry name" value="NAD(P)-binding Rossmann-fold domains"/>
    <property type="match status" value="1"/>
</dbReference>
<comment type="caution">
    <text evidence="3">The sequence shown here is derived from an EMBL/GenBank/DDBJ whole genome shotgun (WGS) entry which is preliminary data.</text>
</comment>
<sequence>MSLPTFTSHTTAEFAAESLSGIIKSKNILITGTTVGGIGLEAARTIAKAGAGLVIITGYNTERLRAAEETIKAEAPTATIRALILDLSSLDSVREAAATINSYSEPLHVLIHNAAMTGRSSDAATATGLDLQFAIGHIGPFLLTKLLLPKLLASQATSSDFTPRVVVVSSRIHSMIPPSENAGELHPLGDFSKIAFRVDTDEKLEPRAIHARYAQGKSANILFAKELAKRIGKRLNVYCLHPGLVYTSAISHPITTTAMKATGALNTEGKPNEDYSVKWKTVGEGAATIVVAAFDPRLDDKSGTYLVDCVPADEVVSPHCLHQGNAAILWTRTEEIIGEKFEL</sequence>
<dbReference type="InterPro" id="IPR036291">
    <property type="entry name" value="NAD(P)-bd_dom_sf"/>
</dbReference>
<organism evidence="3 4">
    <name type="scientific">Mycena maculata</name>
    <dbReference type="NCBI Taxonomy" id="230809"/>
    <lineage>
        <taxon>Eukaryota</taxon>
        <taxon>Fungi</taxon>
        <taxon>Dikarya</taxon>
        <taxon>Basidiomycota</taxon>
        <taxon>Agaricomycotina</taxon>
        <taxon>Agaricomycetes</taxon>
        <taxon>Agaricomycetidae</taxon>
        <taxon>Agaricales</taxon>
        <taxon>Marasmiineae</taxon>
        <taxon>Mycenaceae</taxon>
        <taxon>Mycena</taxon>
    </lineage>
</organism>
<proteinExistence type="inferred from homology"/>
<name>A0AAD7JI76_9AGAR</name>
<dbReference type="PANTHER" id="PTHR24320:SF283">
    <property type="entry name" value="RETINOL DEHYDROGENASE 11"/>
    <property type="match status" value="1"/>
</dbReference>
<gene>
    <name evidence="3" type="ORF">DFH07DRAFT_812246</name>
</gene>
<dbReference type="GO" id="GO:0016491">
    <property type="term" value="F:oxidoreductase activity"/>
    <property type="evidence" value="ECO:0007669"/>
    <property type="project" value="UniProtKB-KW"/>
</dbReference>
<evidence type="ECO:0000313" key="3">
    <source>
        <dbReference type="EMBL" id="KAJ7763967.1"/>
    </source>
</evidence>
<reference evidence="3" key="1">
    <citation type="submission" date="2023-03" db="EMBL/GenBank/DDBJ databases">
        <title>Massive genome expansion in bonnet fungi (Mycena s.s.) driven by repeated elements and novel gene families across ecological guilds.</title>
        <authorList>
            <consortium name="Lawrence Berkeley National Laboratory"/>
            <person name="Harder C.B."/>
            <person name="Miyauchi S."/>
            <person name="Viragh M."/>
            <person name="Kuo A."/>
            <person name="Thoen E."/>
            <person name="Andreopoulos B."/>
            <person name="Lu D."/>
            <person name="Skrede I."/>
            <person name="Drula E."/>
            <person name="Henrissat B."/>
            <person name="Morin E."/>
            <person name="Kohler A."/>
            <person name="Barry K."/>
            <person name="LaButti K."/>
            <person name="Morin E."/>
            <person name="Salamov A."/>
            <person name="Lipzen A."/>
            <person name="Mereny Z."/>
            <person name="Hegedus B."/>
            <person name="Baldrian P."/>
            <person name="Stursova M."/>
            <person name="Weitz H."/>
            <person name="Taylor A."/>
            <person name="Grigoriev I.V."/>
            <person name="Nagy L.G."/>
            <person name="Martin F."/>
            <person name="Kauserud H."/>
        </authorList>
    </citation>
    <scope>NUCLEOTIDE SEQUENCE</scope>
    <source>
        <strain evidence="3">CBHHK188m</strain>
    </source>
</reference>
<dbReference type="PANTHER" id="PTHR24320">
    <property type="entry name" value="RETINOL DEHYDROGENASE"/>
    <property type="match status" value="1"/>
</dbReference>
<keyword evidence="4" id="KW-1185">Reference proteome</keyword>
<evidence type="ECO:0000256" key="1">
    <source>
        <dbReference type="ARBA" id="ARBA00006484"/>
    </source>
</evidence>
<dbReference type="AlphaFoldDB" id="A0AAD7JI76"/>
<evidence type="ECO:0000313" key="4">
    <source>
        <dbReference type="Proteomes" id="UP001215280"/>
    </source>
</evidence>
<dbReference type="Pfam" id="PF00106">
    <property type="entry name" value="adh_short"/>
    <property type="match status" value="1"/>
</dbReference>
<evidence type="ECO:0008006" key="5">
    <source>
        <dbReference type="Google" id="ProtNLM"/>
    </source>
</evidence>
<keyword evidence="2" id="KW-0560">Oxidoreductase</keyword>
<dbReference type="EMBL" id="JARJLG010000039">
    <property type="protein sequence ID" value="KAJ7763967.1"/>
    <property type="molecule type" value="Genomic_DNA"/>
</dbReference>
<comment type="similarity">
    <text evidence="1">Belongs to the short-chain dehydrogenases/reductases (SDR) family.</text>
</comment>
<accession>A0AAD7JI76</accession>
<protein>
    <recommendedName>
        <fullName evidence="5">Short-chain dehydrogenase</fullName>
    </recommendedName>
</protein>
<evidence type="ECO:0000256" key="2">
    <source>
        <dbReference type="ARBA" id="ARBA00023002"/>
    </source>
</evidence>
<dbReference type="Proteomes" id="UP001215280">
    <property type="component" value="Unassembled WGS sequence"/>
</dbReference>
<dbReference type="Gene3D" id="3.40.50.720">
    <property type="entry name" value="NAD(P)-binding Rossmann-like Domain"/>
    <property type="match status" value="1"/>
</dbReference>